<dbReference type="Pfam" id="PF00831">
    <property type="entry name" value="Ribosomal_L29"/>
    <property type="match status" value="1"/>
</dbReference>
<dbReference type="Proteomes" id="UP000184334">
    <property type="component" value="Unassembled WGS sequence"/>
</dbReference>
<dbReference type="InterPro" id="IPR001854">
    <property type="entry name" value="Ribosomal_uL29"/>
</dbReference>
<keyword evidence="3 5" id="KW-0687">Ribonucleoprotein</keyword>
<organism evidence="6 7">
    <name type="scientific">Marinitoga hydrogenitolerans (strain DSM 16785 / JCM 12826 / AT1271)</name>
    <dbReference type="NCBI Taxonomy" id="1122195"/>
    <lineage>
        <taxon>Bacteria</taxon>
        <taxon>Thermotogati</taxon>
        <taxon>Thermotogota</taxon>
        <taxon>Thermotogae</taxon>
        <taxon>Petrotogales</taxon>
        <taxon>Petrotogaceae</taxon>
        <taxon>Marinitoga</taxon>
    </lineage>
</organism>
<evidence type="ECO:0000313" key="6">
    <source>
        <dbReference type="EMBL" id="SHE73746.1"/>
    </source>
</evidence>
<dbReference type="GO" id="GO:0006412">
    <property type="term" value="P:translation"/>
    <property type="evidence" value="ECO:0007669"/>
    <property type="project" value="UniProtKB-UniRule"/>
</dbReference>
<evidence type="ECO:0000313" key="7">
    <source>
        <dbReference type="Proteomes" id="UP000184334"/>
    </source>
</evidence>
<protein>
    <recommendedName>
        <fullName evidence="4 5">Large ribosomal subunit protein uL29</fullName>
    </recommendedName>
</protein>
<dbReference type="Gene3D" id="1.10.287.310">
    <property type="match status" value="1"/>
</dbReference>
<name>A0A1M4VXR9_MARH1</name>
<dbReference type="PANTHER" id="PTHR10916">
    <property type="entry name" value="60S RIBOSOMAL PROTEIN L35/50S RIBOSOMAL PROTEIN L29"/>
    <property type="match status" value="1"/>
</dbReference>
<dbReference type="NCBIfam" id="TIGR00012">
    <property type="entry name" value="L29"/>
    <property type="match status" value="1"/>
</dbReference>
<keyword evidence="7" id="KW-1185">Reference proteome</keyword>
<dbReference type="InterPro" id="IPR036049">
    <property type="entry name" value="Ribosomal_uL29_sf"/>
</dbReference>
<keyword evidence="2 5" id="KW-0689">Ribosomal protein</keyword>
<dbReference type="OrthoDB" id="9815192at2"/>
<evidence type="ECO:0000256" key="3">
    <source>
        <dbReference type="ARBA" id="ARBA00023274"/>
    </source>
</evidence>
<dbReference type="STRING" id="1122195.SAMN02745164_01034"/>
<reference evidence="6" key="1">
    <citation type="submission" date="2016-11" db="EMBL/GenBank/DDBJ databases">
        <authorList>
            <person name="Varghese N."/>
            <person name="Submissions S."/>
        </authorList>
    </citation>
    <scope>NUCLEOTIDE SEQUENCE [LARGE SCALE GENOMIC DNA]</scope>
    <source>
        <strain evidence="6">DSM 16785</strain>
    </source>
</reference>
<dbReference type="CDD" id="cd00427">
    <property type="entry name" value="Ribosomal_L29_HIP"/>
    <property type="match status" value="1"/>
</dbReference>
<dbReference type="GO" id="GO:0022625">
    <property type="term" value="C:cytosolic large ribosomal subunit"/>
    <property type="evidence" value="ECO:0007669"/>
    <property type="project" value="TreeGrafter"/>
</dbReference>
<sequence length="68" mass="8136">MKKQVAELINLTDDELKAKLEESKKKLFEMRFQHELGQIKNTASIKMVRRDIARIKTILRQRELGIRR</sequence>
<accession>A0A1M4VXR9</accession>
<dbReference type="SUPFAM" id="SSF46561">
    <property type="entry name" value="Ribosomal protein L29 (L29p)"/>
    <property type="match status" value="1"/>
</dbReference>
<evidence type="ECO:0000256" key="1">
    <source>
        <dbReference type="ARBA" id="ARBA00009254"/>
    </source>
</evidence>
<dbReference type="HAMAP" id="MF_00374">
    <property type="entry name" value="Ribosomal_uL29"/>
    <property type="match status" value="1"/>
</dbReference>
<dbReference type="InterPro" id="IPR018254">
    <property type="entry name" value="Ribosomal_uL29_CS"/>
</dbReference>
<dbReference type="PANTHER" id="PTHR10916:SF0">
    <property type="entry name" value="LARGE RIBOSOMAL SUBUNIT PROTEIN UL29C"/>
    <property type="match status" value="1"/>
</dbReference>
<evidence type="ECO:0000256" key="5">
    <source>
        <dbReference type="HAMAP-Rule" id="MF_00374"/>
    </source>
</evidence>
<gene>
    <name evidence="5" type="primary">rpmC</name>
    <name evidence="6" type="ORF">SAMN02745164_01034</name>
</gene>
<dbReference type="InterPro" id="IPR050063">
    <property type="entry name" value="Ribosomal_protein_uL29"/>
</dbReference>
<evidence type="ECO:0000256" key="4">
    <source>
        <dbReference type="ARBA" id="ARBA00035204"/>
    </source>
</evidence>
<dbReference type="FunFam" id="1.10.287.310:FF:000001">
    <property type="entry name" value="50S ribosomal protein L29"/>
    <property type="match status" value="1"/>
</dbReference>
<evidence type="ECO:0000256" key="2">
    <source>
        <dbReference type="ARBA" id="ARBA00022980"/>
    </source>
</evidence>
<comment type="similarity">
    <text evidence="1 5">Belongs to the universal ribosomal protein uL29 family.</text>
</comment>
<dbReference type="AlphaFoldDB" id="A0A1M4VXR9"/>
<dbReference type="RefSeq" id="WP_072864136.1">
    <property type="nucleotide sequence ID" value="NZ_FQUI01000013.1"/>
</dbReference>
<dbReference type="EMBL" id="FQUI01000013">
    <property type="protein sequence ID" value="SHE73746.1"/>
    <property type="molecule type" value="Genomic_DNA"/>
</dbReference>
<dbReference type="PROSITE" id="PS00579">
    <property type="entry name" value="RIBOSOMAL_L29"/>
    <property type="match status" value="1"/>
</dbReference>
<proteinExistence type="inferred from homology"/>
<comment type="caution">
    <text evidence="6">The sequence shown here is derived from an EMBL/GenBank/DDBJ whole genome shotgun (WGS) entry which is preliminary data.</text>
</comment>
<dbReference type="GO" id="GO:0003735">
    <property type="term" value="F:structural constituent of ribosome"/>
    <property type="evidence" value="ECO:0007669"/>
    <property type="project" value="InterPro"/>
</dbReference>